<proteinExistence type="predicted"/>
<organism evidence="3 5">
    <name type="scientific">Salinibacter ruber</name>
    <dbReference type="NCBI Taxonomy" id="146919"/>
    <lineage>
        <taxon>Bacteria</taxon>
        <taxon>Pseudomonadati</taxon>
        <taxon>Rhodothermota</taxon>
        <taxon>Rhodothermia</taxon>
        <taxon>Rhodothermales</taxon>
        <taxon>Salinibacteraceae</taxon>
        <taxon>Salinibacter</taxon>
    </lineage>
</organism>
<dbReference type="EMBL" id="JANTYZ010000003">
    <property type="protein sequence ID" value="MCS3864790.1"/>
    <property type="molecule type" value="Genomic_DNA"/>
</dbReference>
<dbReference type="EMBL" id="JANUBF010000054">
    <property type="protein sequence ID" value="MCS4038298.1"/>
    <property type="molecule type" value="Genomic_DNA"/>
</dbReference>
<dbReference type="EMBL" id="JANUBF010000008">
    <property type="protein sequence ID" value="MCS4036528.1"/>
    <property type="molecule type" value="Genomic_DNA"/>
</dbReference>
<gene>
    <name evidence="1" type="ORF">GGP82_001339</name>
    <name evidence="2" type="ORF">GGP82_003073</name>
    <name evidence="3" type="ORF">GGQ01_001589</name>
    <name evidence="4" type="ORF">GGQ01_003390</name>
</gene>
<reference evidence="3" key="1">
    <citation type="submission" date="2022-08" db="EMBL/GenBank/DDBJ databases">
        <title>Genomic Encyclopedia of Type Strains, Phase V (KMG-V): Genome sequencing to study the core and pangenomes of soil and plant-associated prokaryotes.</title>
        <authorList>
            <person name="Whitman W."/>
        </authorList>
    </citation>
    <scope>NUCLEOTIDE SEQUENCE</scope>
    <source>
        <strain evidence="1">SP2016B</strain>
        <strain evidence="3">SP3012</strain>
    </source>
</reference>
<evidence type="ECO:0000313" key="1">
    <source>
        <dbReference type="EMBL" id="MCS3864790.1"/>
    </source>
</evidence>
<dbReference type="Proteomes" id="UP001155034">
    <property type="component" value="Unassembled WGS sequence"/>
</dbReference>
<protein>
    <submittedName>
        <fullName evidence="3">Uncharacterized protein</fullName>
    </submittedName>
</protein>
<dbReference type="EMBL" id="JANTYZ010000013">
    <property type="protein sequence ID" value="MCS3866499.1"/>
    <property type="molecule type" value="Genomic_DNA"/>
</dbReference>
<evidence type="ECO:0000313" key="4">
    <source>
        <dbReference type="EMBL" id="MCS4038298.1"/>
    </source>
</evidence>
<name>A0A9X2ULV4_9BACT</name>
<evidence type="ECO:0000313" key="5">
    <source>
        <dbReference type="Proteomes" id="UP001155040"/>
    </source>
</evidence>
<evidence type="ECO:0000313" key="3">
    <source>
        <dbReference type="EMBL" id="MCS4036528.1"/>
    </source>
</evidence>
<sequence>MPPMVVDSEEMLQEEGVDDGRIFTEGWESDAV</sequence>
<accession>A0A9X2ULV4</accession>
<evidence type="ECO:0000313" key="2">
    <source>
        <dbReference type="EMBL" id="MCS3866499.1"/>
    </source>
</evidence>
<dbReference type="AlphaFoldDB" id="A0A9X2ULV4"/>
<dbReference type="Proteomes" id="UP001155040">
    <property type="component" value="Unassembled WGS sequence"/>
</dbReference>
<comment type="caution">
    <text evidence="3">The sequence shown here is derived from an EMBL/GenBank/DDBJ whole genome shotgun (WGS) entry which is preliminary data.</text>
</comment>